<protein>
    <submittedName>
        <fullName evidence="7">Oligosaccharide flippase family protein</fullName>
    </submittedName>
</protein>
<feature type="transmembrane region" description="Helical" evidence="6">
    <location>
        <begin position="89"/>
        <end position="109"/>
    </location>
</feature>
<organism evidence="7 8">
    <name type="scientific">Clostridium porci</name>
    <dbReference type="NCBI Taxonomy" id="2605778"/>
    <lineage>
        <taxon>Bacteria</taxon>
        <taxon>Bacillati</taxon>
        <taxon>Bacillota</taxon>
        <taxon>Clostridia</taxon>
        <taxon>Eubacteriales</taxon>
        <taxon>Clostridiaceae</taxon>
        <taxon>Clostridium</taxon>
    </lineage>
</organism>
<feature type="transmembrane region" description="Helical" evidence="6">
    <location>
        <begin position="436"/>
        <end position="457"/>
    </location>
</feature>
<feature type="transmembrane region" description="Helical" evidence="6">
    <location>
        <begin position="399"/>
        <end position="416"/>
    </location>
</feature>
<dbReference type="Pfam" id="PF01943">
    <property type="entry name" value="Polysacc_synt"/>
    <property type="match status" value="1"/>
</dbReference>
<dbReference type="AlphaFoldDB" id="A0A7X2NKZ6"/>
<evidence type="ECO:0000256" key="3">
    <source>
        <dbReference type="ARBA" id="ARBA00022692"/>
    </source>
</evidence>
<evidence type="ECO:0000256" key="2">
    <source>
        <dbReference type="ARBA" id="ARBA00022475"/>
    </source>
</evidence>
<feature type="transmembrane region" description="Helical" evidence="6">
    <location>
        <begin position="121"/>
        <end position="142"/>
    </location>
</feature>
<reference evidence="7 8" key="1">
    <citation type="submission" date="2019-08" db="EMBL/GenBank/DDBJ databases">
        <title>In-depth cultivation of the pig gut microbiome towards novel bacterial diversity and tailored functional studies.</title>
        <authorList>
            <person name="Wylensek D."/>
            <person name="Hitch T.C.A."/>
            <person name="Clavel T."/>
        </authorList>
    </citation>
    <scope>NUCLEOTIDE SEQUENCE [LARGE SCALE GENOMIC DNA]</scope>
    <source>
        <strain evidence="7 8">WCA-389-WT-23D1</strain>
    </source>
</reference>
<keyword evidence="3 6" id="KW-0812">Transmembrane</keyword>
<evidence type="ECO:0000256" key="5">
    <source>
        <dbReference type="ARBA" id="ARBA00023136"/>
    </source>
</evidence>
<keyword evidence="4 6" id="KW-1133">Transmembrane helix</keyword>
<dbReference type="GO" id="GO:0005886">
    <property type="term" value="C:plasma membrane"/>
    <property type="evidence" value="ECO:0007669"/>
    <property type="project" value="UniProtKB-SubCell"/>
</dbReference>
<feature type="transmembrane region" description="Helical" evidence="6">
    <location>
        <begin position="337"/>
        <end position="356"/>
    </location>
</feature>
<feature type="transmembrane region" description="Helical" evidence="6">
    <location>
        <begin position="7"/>
        <end position="27"/>
    </location>
</feature>
<evidence type="ECO:0000256" key="4">
    <source>
        <dbReference type="ARBA" id="ARBA00022989"/>
    </source>
</evidence>
<feature type="transmembrane region" description="Helical" evidence="6">
    <location>
        <begin position="154"/>
        <end position="175"/>
    </location>
</feature>
<dbReference type="EMBL" id="VUMD01000007">
    <property type="protein sequence ID" value="MSS36799.1"/>
    <property type="molecule type" value="Genomic_DNA"/>
</dbReference>
<comment type="caution">
    <text evidence="7">The sequence shown here is derived from an EMBL/GenBank/DDBJ whole genome shotgun (WGS) entry which is preliminary data.</text>
</comment>
<feature type="transmembrane region" description="Helical" evidence="6">
    <location>
        <begin position="376"/>
        <end position="393"/>
    </location>
</feature>
<dbReference type="PANTHER" id="PTHR30250:SF11">
    <property type="entry name" value="O-ANTIGEN TRANSPORTER-RELATED"/>
    <property type="match status" value="1"/>
</dbReference>
<dbReference type="InterPro" id="IPR002797">
    <property type="entry name" value="Polysacc_synth"/>
</dbReference>
<evidence type="ECO:0000256" key="1">
    <source>
        <dbReference type="ARBA" id="ARBA00004651"/>
    </source>
</evidence>
<evidence type="ECO:0000256" key="6">
    <source>
        <dbReference type="SAM" id="Phobius"/>
    </source>
</evidence>
<proteinExistence type="predicted"/>
<dbReference type="RefSeq" id="WP_154472239.1">
    <property type="nucleotide sequence ID" value="NZ_VUMD01000007.1"/>
</dbReference>
<accession>A0A7X2NKZ6</accession>
<dbReference type="Proteomes" id="UP000429958">
    <property type="component" value="Unassembled WGS sequence"/>
</dbReference>
<sequence length="507" mass="58804">MRLKRFIKNAVTAIFAYVIMLCITIFLRRCFLNYLGVEYLGYESLFANIFTIMATTEMGVSKNISYHLYKAFSEKDEKEIIYLYNIYKWIYFLIGGFILIAGIICSFFLEQFITGNTLNALLLRIIYYLQLANILRTYFLSYPRMLYTADQKENVHVLFDTVFNVSFNIIKIFSIFLFRDYIIYLILTLLGGICSDLYMFKIIRRDYKYIKSTKIKLSHIKERGLLKDIKNFIGHQLAGTVFCGTDNIIIAKILGIVYVGYFSNYIMIKNQIMSIVTRVFQPLQASIGNLVYSEDCSKRQNLYYMVNLFSFCMASFIAISVAALAQTFVTVVFGNSYVLSYLFVILLAANMFVEIIRGMQSYFRFVYGEYEKDRRFVVWASILNIILSIILSYRYKLEGILLGTLIGNLVIWYGNIRFFKEKYLKEAVISNIIKNVGLWCICIIEGVIVIQLCRPIDVSLAGFFKRLLICITVPNLCNSLIFIKSHEYNTAQIYIQAAIGTIKKKMG</sequence>
<comment type="subcellular location">
    <subcellularLocation>
        <location evidence="1">Cell membrane</location>
        <topology evidence="1">Multi-pass membrane protein</topology>
    </subcellularLocation>
</comment>
<feature type="transmembrane region" description="Helical" evidence="6">
    <location>
        <begin position="302"/>
        <end position="325"/>
    </location>
</feature>
<feature type="transmembrane region" description="Helical" evidence="6">
    <location>
        <begin position="463"/>
        <end position="483"/>
    </location>
</feature>
<keyword evidence="2" id="KW-1003">Cell membrane</keyword>
<feature type="transmembrane region" description="Helical" evidence="6">
    <location>
        <begin position="181"/>
        <end position="200"/>
    </location>
</feature>
<keyword evidence="8" id="KW-1185">Reference proteome</keyword>
<keyword evidence="5 6" id="KW-0472">Membrane</keyword>
<dbReference type="PANTHER" id="PTHR30250">
    <property type="entry name" value="PST FAMILY PREDICTED COLANIC ACID TRANSPORTER"/>
    <property type="match status" value="1"/>
</dbReference>
<evidence type="ECO:0000313" key="8">
    <source>
        <dbReference type="Proteomes" id="UP000429958"/>
    </source>
</evidence>
<dbReference type="InterPro" id="IPR050833">
    <property type="entry name" value="Poly_Biosynth_Transport"/>
</dbReference>
<feature type="transmembrane region" description="Helical" evidence="6">
    <location>
        <begin position="39"/>
        <end position="60"/>
    </location>
</feature>
<evidence type="ECO:0000313" key="7">
    <source>
        <dbReference type="EMBL" id="MSS36799.1"/>
    </source>
</evidence>
<gene>
    <name evidence="7" type="ORF">FYJ39_09495</name>
</gene>
<name>A0A7X2NKZ6_9CLOT</name>